<reference evidence="2 3" key="1">
    <citation type="journal article" date="2018" name="Nat. Biotechnol.">
        <title>A standardized bacterial taxonomy based on genome phylogeny substantially revises the tree of life.</title>
        <authorList>
            <person name="Parks D.H."/>
            <person name="Chuvochina M."/>
            <person name="Waite D.W."/>
            <person name="Rinke C."/>
            <person name="Skarshewski A."/>
            <person name="Chaumeil P.A."/>
            <person name="Hugenholtz P."/>
        </authorList>
    </citation>
    <scope>NUCLEOTIDE SEQUENCE [LARGE SCALE GENOMIC DNA]</scope>
    <source>
        <strain evidence="2">UBA11306</strain>
    </source>
</reference>
<dbReference type="InterPro" id="IPR001173">
    <property type="entry name" value="Glyco_trans_2-like"/>
</dbReference>
<evidence type="ECO:0000259" key="1">
    <source>
        <dbReference type="Pfam" id="PF00535"/>
    </source>
</evidence>
<gene>
    <name evidence="2" type="ORF">DIW15_03325</name>
</gene>
<dbReference type="AlphaFoldDB" id="A0A3D4S4J5"/>
<evidence type="ECO:0000313" key="2">
    <source>
        <dbReference type="EMBL" id="HCS93727.1"/>
    </source>
</evidence>
<dbReference type="STRING" id="1121105.GCA_000421665_01296"/>
<dbReference type="PANTHER" id="PTHR22916:SF3">
    <property type="entry name" value="UDP-GLCNAC:BETAGAL BETA-1,3-N-ACETYLGLUCOSAMINYLTRANSFERASE-LIKE PROTEIN 1"/>
    <property type="match status" value="1"/>
</dbReference>
<dbReference type="CDD" id="cd00761">
    <property type="entry name" value="Glyco_tranf_GTA_type"/>
    <property type="match status" value="1"/>
</dbReference>
<name>A0A3D4S4J5_9ENTE</name>
<comment type="caution">
    <text evidence="2">The sequence shown here is derived from an EMBL/GenBank/DDBJ whole genome shotgun (WGS) entry which is preliminary data.</text>
</comment>
<dbReference type="Proteomes" id="UP000262195">
    <property type="component" value="Unassembled WGS sequence"/>
</dbReference>
<protein>
    <submittedName>
        <fullName evidence="2">Glycosyltransferase family 2 protein</fullName>
    </submittedName>
</protein>
<dbReference type="PANTHER" id="PTHR22916">
    <property type="entry name" value="GLYCOSYLTRANSFERASE"/>
    <property type="match status" value="1"/>
</dbReference>
<evidence type="ECO:0000313" key="3">
    <source>
        <dbReference type="Proteomes" id="UP000262195"/>
    </source>
</evidence>
<keyword evidence="2" id="KW-0808">Transferase</keyword>
<feature type="domain" description="Glycosyltransferase 2-like" evidence="1">
    <location>
        <begin position="23"/>
        <end position="150"/>
    </location>
</feature>
<proteinExistence type="predicted"/>
<sequence length="374" mass="43616">MVIENTSHVISDKTIKDNQILVSFIIPVYNTPAELLSACITSIKKSQLKFPYEIVVIDDGSKTNVEKVIQSLNYGSELRFYRTENGGVSKARNEGIHHAVGKWLTFVDPDDLVTFDPRINQLLNDSKDDIIFFPYARISDRDHIVKDYRIHDLIPKAGLSSTVLVESLLRVSQDVVTIDGFYLGTPWGKLFQASFLREHKLLFDVTLRKRQDALFCAQCYQAMTSYHLIESNEAHYAYRIDHEGSITKKYNQQLKTIYRYLFEQMVTLGNKLIPAIDSSSLQLYCYDLTKELINLDFCNVNNPHPYHERKKDFMSYREDPFFSPYYVKTSLTNVHVWKRILYTLIRTKQFWLLNGIFLLRKAMILVKKRNKPLN</sequence>
<accession>A0A3D4S4J5</accession>
<dbReference type="GO" id="GO:0016758">
    <property type="term" value="F:hexosyltransferase activity"/>
    <property type="evidence" value="ECO:0007669"/>
    <property type="project" value="UniProtKB-ARBA"/>
</dbReference>
<dbReference type="InterPro" id="IPR029044">
    <property type="entry name" value="Nucleotide-diphossugar_trans"/>
</dbReference>
<dbReference type="Pfam" id="PF00535">
    <property type="entry name" value="Glycos_transf_2"/>
    <property type="match status" value="1"/>
</dbReference>
<dbReference type="SUPFAM" id="SSF53448">
    <property type="entry name" value="Nucleotide-diphospho-sugar transferases"/>
    <property type="match status" value="1"/>
</dbReference>
<dbReference type="EMBL" id="DQHO01000020">
    <property type="protein sequence ID" value="HCS93727.1"/>
    <property type="molecule type" value="Genomic_DNA"/>
</dbReference>
<dbReference type="Gene3D" id="3.90.550.10">
    <property type="entry name" value="Spore Coat Polysaccharide Biosynthesis Protein SpsA, Chain A"/>
    <property type="match status" value="1"/>
</dbReference>
<organism evidence="2 3">
    <name type="scientific">Bavariicoccus seileri</name>
    <dbReference type="NCBI Taxonomy" id="549685"/>
    <lineage>
        <taxon>Bacteria</taxon>
        <taxon>Bacillati</taxon>
        <taxon>Bacillota</taxon>
        <taxon>Bacilli</taxon>
        <taxon>Lactobacillales</taxon>
        <taxon>Enterococcaceae</taxon>
        <taxon>Bavariicoccus</taxon>
    </lineage>
</organism>